<keyword evidence="3" id="KW-0862">Zinc</keyword>
<accession>A0ABR0F2E5</accession>
<feature type="coiled-coil region" evidence="5">
    <location>
        <begin position="358"/>
        <end position="385"/>
    </location>
</feature>
<feature type="compositionally biased region" description="Low complexity" evidence="6">
    <location>
        <begin position="284"/>
        <end position="296"/>
    </location>
</feature>
<feature type="region of interest" description="Disordered" evidence="6">
    <location>
        <begin position="1"/>
        <end position="29"/>
    </location>
</feature>
<feature type="region of interest" description="Disordered" evidence="6">
    <location>
        <begin position="104"/>
        <end position="222"/>
    </location>
</feature>
<feature type="region of interest" description="Disordered" evidence="6">
    <location>
        <begin position="245"/>
        <end position="309"/>
    </location>
</feature>
<name>A0ABR0F2E5_ZASCE</name>
<sequence>MQRGGRYSARAANNHYRGRGRGGQRGNGQGTIAPLRGLFASNIWHCDCTPRLPAEHFKVKKEGRNQGRWFYTCQNRNKGGEKRNQGGCDFFLWDEDARLREEGSVLGTGREGERQVGWDAGRSEGGGEGKGLFSSGLKKGVVREDSDTDVSPSPTPTPVANSRRKRNARDASLDHDEEEEEDFGLEPDEEQELANLDTSSFETPQKAQKTGVYATPATTVRKSSRKLPWVDEVVQPVSPTSTRKIADFFTPSKPPPKAVTFEEPPTSSDVTTTSAIATPKDSGTTPAAPTSPSPSSRYKDALVDPADASSSLTNEVLTELSHLDIPREKIEKLRSILSKHDLKTQGVTKGRDISRLALKAKGAKIAELEAKIASLEAEREVDRGVIRGLRWRVETGQGVEEEDDEEGLL</sequence>
<protein>
    <recommendedName>
        <fullName evidence="7">GRF-type domain-containing protein</fullName>
    </recommendedName>
</protein>
<evidence type="ECO:0000256" key="3">
    <source>
        <dbReference type="ARBA" id="ARBA00022833"/>
    </source>
</evidence>
<dbReference type="EMBL" id="JAXOVC010000001">
    <property type="protein sequence ID" value="KAK4507877.1"/>
    <property type="molecule type" value="Genomic_DNA"/>
</dbReference>
<proteinExistence type="predicted"/>
<keyword evidence="9" id="KW-1185">Reference proteome</keyword>
<evidence type="ECO:0000313" key="9">
    <source>
        <dbReference type="Proteomes" id="UP001305779"/>
    </source>
</evidence>
<keyword evidence="5" id="KW-0175">Coiled coil</keyword>
<organism evidence="8 9">
    <name type="scientific">Zasmidium cellare</name>
    <name type="common">Wine cellar mold</name>
    <name type="synonym">Racodium cellare</name>
    <dbReference type="NCBI Taxonomy" id="395010"/>
    <lineage>
        <taxon>Eukaryota</taxon>
        <taxon>Fungi</taxon>
        <taxon>Dikarya</taxon>
        <taxon>Ascomycota</taxon>
        <taxon>Pezizomycotina</taxon>
        <taxon>Dothideomycetes</taxon>
        <taxon>Dothideomycetidae</taxon>
        <taxon>Mycosphaerellales</taxon>
        <taxon>Mycosphaerellaceae</taxon>
        <taxon>Zasmidium</taxon>
    </lineage>
</organism>
<keyword evidence="1" id="KW-0479">Metal-binding</keyword>
<evidence type="ECO:0000256" key="6">
    <source>
        <dbReference type="SAM" id="MobiDB-lite"/>
    </source>
</evidence>
<reference evidence="8 9" key="1">
    <citation type="journal article" date="2023" name="G3 (Bethesda)">
        <title>A chromosome-level genome assembly of Zasmidium syzygii isolated from banana leaves.</title>
        <authorList>
            <person name="van Westerhoven A.C."/>
            <person name="Mehrabi R."/>
            <person name="Talebi R."/>
            <person name="Steentjes M.B.F."/>
            <person name="Corcolon B."/>
            <person name="Chong P.A."/>
            <person name="Kema G.H.J."/>
            <person name="Seidl M.F."/>
        </authorList>
    </citation>
    <scope>NUCLEOTIDE SEQUENCE [LARGE SCALE GENOMIC DNA]</scope>
    <source>
        <strain evidence="8 9">P124</strain>
    </source>
</reference>
<comment type="caution">
    <text evidence="8">The sequence shown here is derived from an EMBL/GenBank/DDBJ whole genome shotgun (WGS) entry which is preliminary data.</text>
</comment>
<dbReference type="PROSITE" id="PS51999">
    <property type="entry name" value="ZF_GRF"/>
    <property type="match status" value="1"/>
</dbReference>
<dbReference type="Proteomes" id="UP001305779">
    <property type="component" value="Unassembled WGS sequence"/>
</dbReference>
<evidence type="ECO:0000256" key="5">
    <source>
        <dbReference type="SAM" id="Coils"/>
    </source>
</evidence>
<evidence type="ECO:0000256" key="4">
    <source>
        <dbReference type="PROSITE-ProRule" id="PRU01343"/>
    </source>
</evidence>
<feature type="compositionally biased region" description="Acidic residues" evidence="6">
    <location>
        <begin position="175"/>
        <end position="192"/>
    </location>
</feature>
<feature type="compositionally biased region" description="Basic and acidic residues" evidence="6">
    <location>
        <begin position="110"/>
        <end position="127"/>
    </location>
</feature>
<evidence type="ECO:0000256" key="1">
    <source>
        <dbReference type="ARBA" id="ARBA00022723"/>
    </source>
</evidence>
<evidence type="ECO:0000259" key="7">
    <source>
        <dbReference type="PROSITE" id="PS51999"/>
    </source>
</evidence>
<feature type="compositionally biased region" description="Polar residues" evidence="6">
    <location>
        <begin position="265"/>
        <end position="276"/>
    </location>
</feature>
<dbReference type="InterPro" id="IPR010666">
    <property type="entry name" value="Znf_GRF"/>
</dbReference>
<evidence type="ECO:0000256" key="2">
    <source>
        <dbReference type="ARBA" id="ARBA00022771"/>
    </source>
</evidence>
<keyword evidence="2 4" id="KW-0863">Zinc-finger</keyword>
<gene>
    <name evidence="8" type="ORF">PRZ48_001612</name>
</gene>
<feature type="compositionally biased region" description="Polar residues" evidence="6">
    <location>
        <begin position="196"/>
        <end position="208"/>
    </location>
</feature>
<evidence type="ECO:0000313" key="8">
    <source>
        <dbReference type="EMBL" id="KAK4507877.1"/>
    </source>
</evidence>
<feature type="domain" description="GRF-type" evidence="7">
    <location>
        <begin position="46"/>
        <end position="97"/>
    </location>
</feature>